<dbReference type="Proteomes" id="UP000251571">
    <property type="component" value="Unassembled WGS sequence"/>
</dbReference>
<accession>A0A2Y9ATM8</accession>
<evidence type="ECO:0008006" key="6">
    <source>
        <dbReference type="Google" id="ProtNLM"/>
    </source>
</evidence>
<evidence type="ECO:0000313" key="2">
    <source>
        <dbReference type="EMBL" id="PWJ19185.1"/>
    </source>
</evidence>
<protein>
    <recommendedName>
        <fullName evidence="6">Lipoprotein</fullName>
    </recommendedName>
</protein>
<feature type="chain" id="PRO_5036326981" description="Lipoprotein" evidence="1">
    <location>
        <begin position="18"/>
        <end position="187"/>
    </location>
</feature>
<dbReference type="EMBL" id="UETC01000004">
    <property type="protein sequence ID" value="SSA45847.1"/>
    <property type="molecule type" value="Genomic_DNA"/>
</dbReference>
<sequence length="187" mass="19879">MQRRRFLALLPAALAAACTGPTGTALTRAERSALRIAAFRVDSSAGDFRNGGPEYRNRIVVDLAEALRREFSDRTDPSGWIMQAEIGVLDVVGGTATATGRGQSQLSATLRLIDQGGSLRASVPLTVTAGAARETLTGTAIGALTGGRDRFYGNLLETYARDARTLVLGEDLPGERLVRRTRDMTGS</sequence>
<reference evidence="3 5" key="1">
    <citation type="submission" date="2016-10" db="EMBL/GenBank/DDBJ databases">
        <authorList>
            <person name="Cai Z."/>
        </authorList>
    </citation>
    <scope>NUCLEOTIDE SEQUENCE [LARGE SCALE GENOMIC DNA]</scope>
    <source>
        <strain evidence="3 5">DSM 25227</strain>
    </source>
</reference>
<keyword evidence="4" id="KW-1185">Reference proteome</keyword>
<feature type="signal peptide" evidence="1">
    <location>
        <begin position="1"/>
        <end position="17"/>
    </location>
</feature>
<reference evidence="2 4" key="2">
    <citation type="submission" date="2018-03" db="EMBL/GenBank/DDBJ databases">
        <title>Genomic Encyclopedia of Archaeal and Bacterial Type Strains, Phase II (KMG-II): from individual species to whole genera.</title>
        <authorList>
            <person name="Goeker M."/>
        </authorList>
    </citation>
    <scope>NUCLEOTIDE SEQUENCE [LARGE SCALE GENOMIC DNA]</scope>
    <source>
        <strain evidence="2 4">DSM 25227</strain>
    </source>
</reference>
<dbReference type="EMBL" id="QGDJ01000004">
    <property type="protein sequence ID" value="PWJ19185.1"/>
    <property type="molecule type" value="Genomic_DNA"/>
</dbReference>
<evidence type="ECO:0000313" key="4">
    <source>
        <dbReference type="Proteomes" id="UP000245839"/>
    </source>
</evidence>
<dbReference type="Proteomes" id="UP000245839">
    <property type="component" value="Unassembled WGS sequence"/>
</dbReference>
<evidence type="ECO:0000313" key="5">
    <source>
        <dbReference type="Proteomes" id="UP000251571"/>
    </source>
</evidence>
<organism evidence="3 5">
    <name type="scientific">Jannaschia seohaensis</name>
    <dbReference type="NCBI Taxonomy" id="475081"/>
    <lineage>
        <taxon>Bacteria</taxon>
        <taxon>Pseudomonadati</taxon>
        <taxon>Pseudomonadota</taxon>
        <taxon>Alphaproteobacteria</taxon>
        <taxon>Rhodobacterales</taxon>
        <taxon>Roseobacteraceae</taxon>
        <taxon>Jannaschia</taxon>
    </lineage>
</organism>
<name>A0A2Y9ATM8_9RHOB</name>
<gene>
    <name evidence="2" type="ORF">BCF38_104116</name>
    <name evidence="3" type="ORF">SAMN05421539_104116</name>
</gene>
<proteinExistence type="predicted"/>
<evidence type="ECO:0000256" key="1">
    <source>
        <dbReference type="SAM" id="SignalP"/>
    </source>
</evidence>
<keyword evidence="1" id="KW-0732">Signal</keyword>
<dbReference type="AlphaFoldDB" id="A0A2Y9ATM8"/>
<dbReference type="PROSITE" id="PS51257">
    <property type="entry name" value="PROKAR_LIPOPROTEIN"/>
    <property type="match status" value="1"/>
</dbReference>
<evidence type="ECO:0000313" key="3">
    <source>
        <dbReference type="EMBL" id="SSA45847.1"/>
    </source>
</evidence>